<dbReference type="EMBL" id="FCOL02000035">
    <property type="protein sequence ID" value="SAL75895.1"/>
    <property type="molecule type" value="Genomic_DNA"/>
</dbReference>
<dbReference type="RefSeq" id="WP_125477650.1">
    <property type="nucleotide sequence ID" value="NZ_FCOL02000035.1"/>
</dbReference>
<accession>A0A158K4K3</accession>
<name>A0A158K4K3_9BURK</name>
<gene>
    <name evidence="1" type="ORF">AWB67_04839</name>
</gene>
<protein>
    <submittedName>
        <fullName evidence="1">Uncharacterized protein</fullName>
    </submittedName>
</protein>
<dbReference type="AlphaFoldDB" id="A0A158K4K3"/>
<keyword evidence="2" id="KW-1185">Reference proteome</keyword>
<organism evidence="1 2">
    <name type="scientific">Caballeronia terrestris</name>
    <dbReference type="NCBI Taxonomy" id="1226301"/>
    <lineage>
        <taxon>Bacteria</taxon>
        <taxon>Pseudomonadati</taxon>
        <taxon>Pseudomonadota</taxon>
        <taxon>Betaproteobacteria</taxon>
        <taxon>Burkholderiales</taxon>
        <taxon>Burkholderiaceae</taxon>
        <taxon>Caballeronia</taxon>
    </lineage>
</organism>
<dbReference type="Proteomes" id="UP000054925">
    <property type="component" value="Unassembled WGS sequence"/>
</dbReference>
<evidence type="ECO:0000313" key="2">
    <source>
        <dbReference type="Proteomes" id="UP000054925"/>
    </source>
</evidence>
<reference evidence="1" key="1">
    <citation type="submission" date="2016-01" db="EMBL/GenBank/DDBJ databases">
        <authorList>
            <person name="Peeters C."/>
        </authorList>
    </citation>
    <scope>NUCLEOTIDE SEQUENCE [LARGE SCALE GENOMIC DNA]</scope>
    <source>
        <strain evidence="1">LMG 22937</strain>
    </source>
</reference>
<sequence>MSQNGSVVIREDRRSVQMVTVRHICKRGCHRDFKASSGADRANAGRANDAHVFDAGRAWHIGRVRAVTRRSCELMRGATTYAGSFGGRTHELFSPVNNFFVFGRLAIWLDLAQREKSEFLKNSGISDRSRSNAHDRTVQRYNKRLSALYTRSLRGSAVAFMTGQAISFMVPRALDLPRKGQIQQAGINTTAI</sequence>
<comment type="caution">
    <text evidence="1">The sequence shown here is derived from an EMBL/GenBank/DDBJ whole genome shotgun (WGS) entry which is preliminary data.</text>
</comment>
<proteinExistence type="predicted"/>
<evidence type="ECO:0000313" key="1">
    <source>
        <dbReference type="EMBL" id="SAL75895.1"/>
    </source>
</evidence>